<organism evidence="1 2">
    <name type="scientific">Legionella lytica</name>
    <dbReference type="NCBI Taxonomy" id="96232"/>
    <lineage>
        <taxon>Bacteria</taxon>
        <taxon>Pseudomonadati</taxon>
        <taxon>Pseudomonadota</taxon>
        <taxon>Gammaproteobacteria</taxon>
        <taxon>Legionellales</taxon>
        <taxon>Legionellaceae</taxon>
        <taxon>Legionella</taxon>
    </lineage>
</organism>
<dbReference type="RefSeq" id="WP_252579089.1">
    <property type="nucleotide sequence ID" value="NZ_CP071527.1"/>
</dbReference>
<dbReference type="EMBL" id="CP071527">
    <property type="protein sequence ID" value="USQ12872.1"/>
    <property type="molecule type" value="Genomic_DNA"/>
</dbReference>
<evidence type="ECO:0000313" key="1">
    <source>
        <dbReference type="EMBL" id="USQ12872.1"/>
    </source>
</evidence>
<accession>A0ABY4Y5W7</accession>
<gene>
    <name evidence="1" type="ORF">J2N86_09160</name>
</gene>
<evidence type="ECO:0000313" key="2">
    <source>
        <dbReference type="Proteomes" id="UP001057474"/>
    </source>
</evidence>
<dbReference type="Proteomes" id="UP001057474">
    <property type="component" value="Chromosome"/>
</dbReference>
<evidence type="ECO:0008006" key="3">
    <source>
        <dbReference type="Google" id="ProtNLM"/>
    </source>
</evidence>
<sequence>MTYYFGSQEQINGDIKYNEHDFAGALTCYKRGLKHLLQLAAQRGFTASRVYNDALAYVLCDVVVCATDLLRASLTGRLNYPEVLELWKDISASLQELNVVYNSDSIQRYVGSQTTPERMDTVYSAVALAAEAVSDRLVDWLDNNTKNKPTEKQFLIALTWLTRAINNKKLAGVEIETKLHLGYLNVLERAFHCEKNKRILKRMADYIRDNSLHDLDLSSHRKLELLGYELLVAVENNNPHAHKLAKKCNDLINKTIDLDEESELLIDLRKLMARLPVVVEDEVIIPMKNKKRKRPCIIEDEDDEVVTATSTELSEVTVESKSKYRKATDIKSGEGSSLRAVDVADSSPRLDINIQIETADELVIHSGRLGPHIDVVTTRPTTLALAGNSFFAPQDMAPQVPPVAPKGHHKAFKHAMYHIAENYNNAGFLANLLSVVADFYYKTRELPFKNLPITAYSLYSTVLKLNPQHEVAPNRMASIHKHNQRMINDNKHFASSVPSLATNAHDIFVDAIKDNISEIEAYLIAKPEQLDALFSRLMRFVTKTIKEAAIAGKQSTLIAELLMSKYENFILTKTLSQFSDNQQMSLEFM</sequence>
<proteinExistence type="predicted"/>
<name>A0ABY4Y5W7_9GAMM</name>
<keyword evidence="2" id="KW-1185">Reference proteome</keyword>
<protein>
    <recommendedName>
        <fullName evidence="3">Dot/Icm T4SS effector</fullName>
    </recommendedName>
</protein>
<reference evidence="1" key="1">
    <citation type="submission" date="2021-03" db="EMBL/GenBank/DDBJ databases">
        <title>Legionella lytica PCM 2298.</title>
        <authorList>
            <person name="Koper P."/>
        </authorList>
    </citation>
    <scope>NUCLEOTIDE SEQUENCE</scope>
    <source>
        <strain evidence="1">PCM 2298</strain>
    </source>
</reference>